<sequence>MLTACKIQKDHVNYHSIKVFNKNCTFYPVIILACLQIKEDTTFTIHKLRHLLSINYDFCRARLARGNFSRSIRELNCFL</sequence>
<accession>A0A0A9A867</accession>
<protein>
    <submittedName>
        <fullName evidence="1">Uncharacterized protein</fullName>
    </submittedName>
</protein>
<dbReference type="PROSITE" id="PS51257">
    <property type="entry name" value="PROKAR_LIPOPROTEIN"/>
    <property type="match status" value="1"/>
</dbReference>
<proteinExistence type="predicted"/>
<dbReference type="AlphaFoldDB" id="A0A0A9A867"/>
<name>A0A0A9A867_ARUDO</name>
<evidence type="ECO:0000313" key="1">
    <source>
        <dbReference type="EMBL" id="JAD47889.1"/>
    </source>
</evidence>
<reference evidence="1" key="1">
    <citation type="submission" date="2014-09" db="EMBL/GenBank/DDBJ databases">
        <authorList>
            <person name="Magalhaes I.L.F."/>
            <person name="Oliveira U."/>
            <person name="Santos F.R."/>
            <person name="Vidigal T.H.D.A."/>
            <person name="Brescovit A.D."/>
            <person name="Santos A.J."/>
        </authorList>
    </citation>
    <scope>NUCLEOTIDE SEQUENCE</scope>
    <source>
        <tissue evidence="1">Shoot tissue taken approximately 20 cm above the soil surface</tissue>
    </source>
</reference>
<organism evidence="1">
    <name type="scientific">Arundo donax</name>
    <name type="common">Giant reed</name>
    <name type="synonym">Donax arundinaceus</name>
    <dbReference type="NCBI Taxonomy" id="35708"/>
    <lineage>
        <taxon>Eukaryota</taxon>
        <taxon>Viridiplantae</taxon>
        <taxon>Streptophyta</taxon>
        <taxon>Embryophyta</taxon>
        <taxon>Tracheophyta</taxon>
        <taxon>Spermatophyta</taxon>
        <taxon>Magnoliopsida</taxon>
        <taxon>Liliopsida</taxon>
        <taxon>Poales</taxon>
        <taxon>Poaceae</taxon>
        <taxon>PACMAD clade</taxon>
        <taxon>Arundinoideae</taxon>
        <taxon>Arundineae</taxon>
        <taxon>Arundo</taxon>
    </lineage>
</organism>
<dbReference type="EMBL" id="GBRH01250006">
    <property type="protein sequence ID" value="JAD47889.1"/>
    <property type="molecule type" value="Transcribed_RNA"/>
</dbReference>
<reference evidence="1" key="2">
    <citation type="journal article" date="2015" name="Data Brief">
        <title>Shoot transcriptome of the giant reed, Arundo donax.</title>
        <authorList>
            <person name="Barrero R.A."/>
            <person name="Guerrero F.D."/>
            <person name="Moolhuijzen P."/>
            <person name="Goolsby J.A."/>
            <person name="Tidwell J."/>
            <person name="Bellgard S.E."/>
            <person name="Bellgard M.I."/>
        </authorList>
    </citation>
    <scope>NUCLEOTIDE SEQUENCE</scope>
    <source>
        <tissue evidence="1">Shoot tissue taken approximately 20 cm above the soil surface</tissue>
    </source>
</reference>